<sequence>MAPGDYGTKAVPTYVAAEAETTPLPKITVPLAPPAPPGGRKGLGDLPMRVIYRIIAGAAAVVGVGTVATIVVLGKTGSAPPHAAAAKPAHSPLMATATPTLSPTPTPSPTPTIPAVLAAAFADSRLQELPDADKKLGRLPGKPAPRRGVLKDRRSGVSVPRFTKVWRPVKTKAFGSRQDLPQVKGSPVRGMVISCPLPVAAQDDMRDTALLAARWTLKYQPKGTTLSWTAMDDLTIGKRDAVVLGFNAHYKVKGKKRTSSAAVVVIDVPNKKPALVYAVIPDTQKKAWRDINSVVSGIKVP</sequence>
<dbReference type="AlphaFoldDB" id="A0A8J3XUQ8"/>
<dbReference type="RefSeq" id="WP_203979277.1">
    <property type="nucleotide sequence ID" value="NZ_BAAAKY010000027.1"/>
</dbReference>
<feature type="transmembrane region" description="Helical" evidence="2">
    <location>
        <begin position="50"/>
        <end position="73"/>
    </location>
</feature>
<proteinExistence type="predicted"/>
<evidence type="ECO:0000313" key="4">
    <source>
        <dbReference type="Proteomes" id="UP000644610"/>
    </source>
</evidence>
<keyword evidence="2" id="KW-0812">Transmembrane</keyword>
<evidence type="ECO:0000256" key="2">
    <source>
        <dbReference type="SAM" id="Phobius"/>
    </source>
</evidence>
<evidence type="ECO:0000256" key="1">
    <source>
        <dbReference type="SAM" id="MobiDB-lite"/>
    </source>
</evidence>
<accession>A0A8J3XUQ8</accession>
<keyword evidence="4" id="KW-1185">Reference proteome</keyword>
<keyword evidence="2" id="KW-1133">Transmembrane helix</keyword>
<organism evidence="3 4">
    <name type="scientific">Planotetraspora silvatica</name>
    <dbReference type="NCBI Taxonomy" id="234614"/>
    <lineage>
        <taxon>Bacteria</taxon>
        <taxon>Bacillati</taxon>
        <taxon>Actinomycetota</taxon>
        <taxon>Actinomycetes</taxon>
        <taxon>Streptosporangiales</taxon>
        <taxon>Streptosporangiaceae</taxon>
        <taxon>Planotetraspora</taxon>
    </lineage>
</organism>
<reference evidence="3" key="1">
    <citation type="submission" date="2021-01" db="EMBL/GenBank/DDBJ databases">
        <title>Whole genome shotgun sequence of Planotetraspora silvatica NBRC 100141.</title>
        <authorList>
            <person name="Komaki H."/>
            <person name="Tamura T."/>
        </authorList>
    </citation>
    <scope>NUCLEOTIDE SEQUENCE</scope>
    <source>
        <strain evidence="3">NBRC 100141</strain>
    </source>
</reference>
<feature type="region of interest" description="Disordered" evidence="1">
    <location>
        <begin position="133"/>
        <end position="154"/>
    </location>
</feature>
<gene>
    <name evidence="3" type="ORF">Psi02_61670</name>
</gene>
<evidence type="ECO:0000313" key="3">
    <source>
        <dbReference type="EMBL" id="GII49743.1"/>
    </source>
</evidence>
<comment type="caution">
    <text evidence="3">The sequence shown here is derived from an EMBL/GenBank/DDBJ whole genome shotgun (WGS) entry which is preliminary data.</text>
</comment>
<dbReference type="Proteomes" id="UP000644610">
    <property type="component" value="Unassembled WGS sequence"/>
</dbReference>
<dbReference type="EMBL" id="BOOQ01000045">
    <property type="protein sequence ID" value="GII49743.1"/>
    <property type="molecule type" value="Genomic_DNA"/>
</dbReference>
<keyword evidence="2" id="KW-0472">Membrane</keyword>
<name>A0A8J3XUQ8_9ACTN</name>
<protein>
    <submittedName>
        <fullName evidence="3">Uncharacterized protein</fullName>
    </submittedName>
</protein>